<proteinExistence type="predicted"/>
<dbReference type="Pfam" id="PF03795">
    <property type="entry name" value="YCII"/>
    <property type="match status" value="1"/>
</dbReference>
<gene>
    <name evidence="2" type="ORF">KQI88_07375</name>
</gene>
<accession>A0ABS6G209</accession>
<dbReference type="EMBL" id="JAHLQK010000002">
    <property type="protein sequence ID" value="MBU5676234.1"/>
    <property type="molecule type" value="Genomic_DNA"/>
</dbReference>
<feature type="domain" description="YCII-related" evidence="1">
    <location>
        <begin position="1"/>
        <end position="89"/>
    </location>
</feature>
<dbReference type="PANTHER" id="PTHR33606">
    <property type="entry name" value="PROTEIN YCII"/>
    <property type="match status" value="1"/>
</dbReference>
<sequence>MQFIVTGYDGTDEAALERRLAARDEHIKLMDYMKKEKKFLYAAAILDDNEKMIGSILIVDFPTREELDEWLKIEPYVKGDVWKEIEVKSCKVPPLFLS</sequence>
<evidence type="ECO:0000313" key="2">
    <source>
        <dbReference type="EMBL" id="MBU5676234.1"/>
    </source>
</evidence>
<evidence type="ECO:0000259" key="1">
    <source>
        <dbReference type="Pfam" id="PF03795"/>
    </source>
</evidence>
<dbReference type="RefSeq" id="WP_216415797.1">
    <property type="nucleotide sequence ID" value="NZ_JAHLQK010000002.1"/>
</dbReference>
<reference evidence="2 3" key="1">
    <citation type="submission" date="2021-06" db="EMBL/GenBank/DDBJ databases">
        <authorList>
            <person name="Sun Q."/>
            <person name="Li D."/>
        </authorList>
    </citation>
    <scope>NUCLEOTIDE SEQUENCE [LARGE SCALE GENOMIC DNA]</scope>
    <source>
        <strain evidence="2 3">MSJ-5</strain>
    </source>
</reference>
<comment type="caution">
    <text evidence="2">The sequence shown here is derived from an EMBL/GenBank/DDBJ whole genome shotgun (WGS) entry which is preliminary data.</text>
</comment>
<name>A0ABS6G209_9FIRM</name>
<dbReference type="InterPro" id="IPR051807">
    <property type="entry name" value="Sec-metab_biosynth-assoc"/>
</dbReference>
<dbReference type="PANTHER" id="PTHR33606:SF3">
    <property type="entry name" value="PROTEIN YCII"/>
    <property type="match status" value="1"/>
</dbReference>
<dbReference type="Proteomes" id="UP000779508">
    <property type="component" value="Unassembled WGS sequence"/>
</dbReference>
<evidence type="ECO:0000313" key="3">
    <source>
        <dbReference type="Proteomes" id="UP000779508"/>
    </source>
</evidence>
<dbReference type="InterPro" id="IPR005545">
    <property type="entry name" value="YCII"/>
</dbReference>
<keyword evidence="3" id="KW-1185">Reference proteome</keyword>
<organism evidence="2 3">
    <name type="scientific">Alkaliphilus flagellatus</name>
    <dbReference type="NCBI Taxonomy" id="2841507"/>
    <lineage>
        <taxon>Bacteria</taxon>
        <taxon>Bacillati</taxon>
        <taxon>Bacillota</taxon>
        <taxon>Clostridia</taxon>
        <taxon>Peptostreptococcales</taxon>
        <taxon>Natronincolaceae</taxon>
        <taxon>Alkaliphilus</taxon>
    </lineage>
</organism>
<protein>
    <recommendedName>
        <fullName evidence="1">YCII-related domain-containing protein</fullName>
    </recommendedName>
</protein>